<dbReference type="AlphaFoldDB" id="A0A6B1FY43"/>
<proteinExistence type="predicted"/>
<name>A0A6B1FY43_9CHLR</name>
<organism evidence="1">
    <name type="scientific">Caldilineaceae bacterium SB0675_bin_29</name>
    <dbReference type="NCBI Taxonomy" id="2605266"/>
    <lineage>
        <taxon>Bacteria</taxon>
        <taxon>Bacillati</taxon>
        <taxon>Chloroflexota</taxon>
        <taxon>Caldilineae</taxon>
        <taxon>Caldilineales</taxon>
        <taxon>Caldilineaceae</taxon>
    </lineage>
</organism>
<reference evidence="1" key="1">
    <citation type="submission" date="2019-09" db="EMBL/GenBank/DDBJ databases">
        <title>Characterisation of the sponge microbiome using genome-centric metagenomics.</title>
        <authorList>
            <person name="Engelberts J.P."/>
            <person name="Robbins S.J."/>
            <person name="De Goeij J.M."/>
            <person name="Aranda M."/>
            <person name="Bell S.C."/>
            <person name="Webster N.S."/>
        </authorList>
    </citation>
    <scope>NUCLEOTIDE SEQUENCE</scope>
    <source>
        <strain evidence="1">SB0675_bin_29</strain>
    </source>
</reference>
<accession>A0A6B1FY43</accession>
<dbReference type="EMBL" id="VYDA01000440">
    <property type="protein sequence ID" value="MYH62472.1"/>
    <property type="molecule type" value="Genomic_DNA"/>
</dbReference>
<evidence type="ECO:0000313" key="1">
    <source>
        <dbReference type="EMBL" id="MYH62472.1"/>
    </source>
</evidence>
<protein>
    <submittedName>
        <fullName evidence="1">Uncharacterized protein</fullName>
    </submittedName>
</protein>
<gene>
    <name evidence="1" type="ORF">F4148_12190</name>
</gene>
<sequence length="65" mass="6864">MGEFDTASQPILQRAAIGAVNPDETQFLAEIVASSEQLPCPIAVRQVRSGDQDGQEVPLPVSAVD</sequence>
<comment type="caution">
    <text evidence="1">The sequence shown here is derived from an EMBL/GenBank/DDBJ whole genome shotgun (WGS) entry which is preliminary data.</text>
</comment>